<gene>
    <name evidence="1" type="ORF">Pmani_005226</name>
</gene>
<keyword evidence="2" id="KW-1185">Reference proteome</keyword>
<evidence type="ECO:0000313" key="1">
    <source>
        <dbReference type="EMBL" id="KAK4324133.1"/>
    </source>
</evidence>
<reference evidence="1" key="1">
    <citation type="submission" date="2023-11" db="EMBL/GenBank/DDBJ databases">
        <title>Genome assemblies of two species of porcelain crab, Petrolisthes cinctipes and Petrolisthes manimaculis (Anomura: Porcellanidae).</title>
        <authorList>
            <person name="Angst P."/>
        </authorList>
    </citation>
    <scope>NUCLEOTIDE SEQUENCE</scope>
    <source>
        <strain evidence="1">PB745_02</strain>
        <tissue evidence="1">Gill</tissue>
    </source>
</reference>
<sequence>MSGKYKHARLEAALFLWDRGIVLIRPLDSTRAAPRRLALGGQFVSSNGGECTSRLLLSSLQPSASHDNYIAID</sequence>
<comment type="caution">
    <text evidence="1">The sequence shown here is derived from an EMBL/GenBank/DDBJ whole genome shotgun (WGS) entry which is preliminary data.</text>
</comment>
<evidence type="ECO:0000313" key="2">
    <source>
        <dbReference type="Proteomes" id="UP001292094"/>
    </source>
</evidence>
<organism evidence="1 2">
    <name type="scientific">Petrolisthes manimaculis</name>
    <dbReference type="NCBI Taxonomy" id="1843537"/>
    <lineage>
        <taxon>Eukaryota</taxon>
        <taxon>Metazoa</taxon>
        <taxon>Ecdysozoa</taxon>
        <taxon>Arthropoda</taxon>
        <taxon>Crustacea</taxon>
        <taxon>Multicrustacea</taxon>
        <taxon>Malacostraca</taxon>
        <taxon>Eumalacostraca</taxon>
        <taxon>Eucarida</taxon>
        <taxon>Decapoda</taxon>
        <taxon>Pleocyemata</taxon>
        <taxon>Anomura</taxon>
        <taxon>Galatheoidea</taxon>
        <taxon>Porcellanidae</taxon>
        <taxon>Petrolisthes</taxon>
    </lineage>
</organism>
<protein>
    <submittedName>
        <fullName evidence="1">Uncharacterized protein</fullName>
    </submittedName>
</protein>
<proteinExistence type="predicted"/>
<dbReference type="AlphaFoldDB" id="A0AAE1QEA1"/>
<name>A0AAE1QEA1_9EUCA</name>
<dbReference type="EMBL" id="JAWZYT010000375">
    <property type="protein sequence ID" value="KAK4324133.1"/>
    <property type="molecule type" value="Genomic_DNA"/>
</dbReference>
<accession>A0AAE1QEA1</accession>
<dbReference type="Proteomes" id="UP001292094">
    <property type="component" value="Unassembled WGS sequence"/>
</dbReference>